<dbReference type="Proteomes" id="UP000271098">
    <property type="component" value="Unassembled WGS sequence"/>
</dbReference>
<dbReference type="AlphaFoldDB" id="A0A183D5J5"/>
<name>A0A183D5J5_9BILA</name>
<dbReference type="EMBL" id="UYRT01007174">
    <property type="protein sequence ID" value="VDK41793.1"/>
    <property type="molecule type" value="Genomic_DNA"/>
</dbReference>
<dbReference type="OrthoDB" id="10267474at2759"/>
<evidence type="ECO:0000313" key="3">
    <source>
        <dbReference type="WBParaSite" id="GPUH_0000399301-mRNA-1"/>
    </source>
</evidence>
<gene>
    <name evidence="1" type="ORF">GPUH_LOCUS3986</name>
</gene>
<evidence type="ECO:0000313" key="2">
    <source>
        <dbReference type="Proteomes" id="UP000271098"/>
    </source>
</evidence>
<reference evidence="3" key="1">
    <citation type="submission" date="2016-06" db="UniProtKB">
        <authorList>
            <consortium name="WormBaseParasite"/>
        </authorList>
    </citation>
    <scope>IDENTIFICATION</scope>
</reference>
<protein>
    <submittedName>
        <fullName evidence="3">POPLD domain-containing protein</fullName>
    </submittedName>
</protein>
<accession>A0A183D5J5</accession>
<organism evidence="3">
    <name type="scientific">Gongylonema pulchrum</name>
    <dbReference type="NCBI Taxonomy" id="637853"/>
    <lineage>
        <taxon>Eukaryota</taxon>
        <taxon>Metazoa</taxon>
        <taxon>Ecdysozoa</taxon>
        <taxon>Nematoda</taxon>
        <taxon>Chromadorea</taxon>
        <taxon>Rhabditida</taxon>
        <taxon>Spirurina</taxon>
        <taxon>Spiruromorpha</taxon>
        <taxon>Spiruroidea</taxon>
        <taxon>Gongylonematidae</taxon>
        <taxon>Gongylonema</taxon>
    </lineage>
</organism>
<dbReference type="WBParaSite" id="GPUH_0000399301-mRNA-1">
    <property type="protein sequence ID" value="GPUH_0000399301-mRNA-1"/>
    <property type="gene ID" value="GPUH_0000399301"/>
</dbReference>
<sequence length="111" mass="12333">MDAALFISTALADDLANEFKNFNTTASECNVLPLWNVIINGSIVDCCDEYQDTGVFVGPSREGLPDISGVDIDSLQFPLYVHCHFFVKAPEDVEDNWYKEEARNLVRASLG</sequence>
<evidence type="ECO:0000313" key="1">
    <source>
        <dbReference type="EMBL" id="VDK41793.1"/>
    </source>
</evidence>
<proteinExistence type="predicted"/>
<reference evidence="1 2" key="2">
    <citation type="submission" date="2018-11" db="EMBL/GenBank/DDBJ databases">
        <authorList>
            <consortium name="Pathogen Informatics"/>
        </authorList>
    </citation>
    <scope>NUCLEOTIDE SEQUENCE [LARGE SCALE GENOMIC DNA]</scope>
</reference>
<keyword evidence="2" id="KW-1185">Reference proteome</keyword>